<name>A0A0R1X9Q4_9LACO</name>
<evidence type="ECO:0000313" key="3">
    <source>
        <dbReference type="Proteomes" id="UP000050949"/>
    </source>
</evidence>
<reference evidence="2 3" key="1">
    <citation type="journal article" date="2015" name="Genome Announc.">
        <title>Expanding the biotechnology potential of lactobacilli through comparative genomics of 213 strains and associated genera.</title>
        <authorList>
            <person name="Sun Z."/>
            <person name="Harris H.M."/>
            <person name="McCann A."/>
            <person name="Guo C."/>
            <person name="Argimon S."/>
            <person name="Zhang W."/>
            <person name="Yang X."/>
            <person name="Jeffery I.B."/>
            <person name="Cooney J.C."/>
            <person name="Kagawa T.F."/>
            <person name="Liu W."/>
            <person name="Song Y."/>
            <person name="Salvetti E."/>
            <person name="Wrobel A."/>
            <person name="Rasinkangas P."/>
            <person name="Parkhill J."/>
            <person name="Rea M.C."/>
            <person name="O'Sullivan O."/>
            <person name="Ritari J."/>
            <person name="Douillard F.P."/>
            <person name="Paul Ross R."/>
            <person name="Yang R."/>
            <person name="Briner A.E."/>
            <person name="Felis G.E."/>
            <person name="de Vos W.M."/>
            <person name="Barrangou R."/>
            <person name="Klaenhammer T.R."/>
            <person name="Caufield P.W."/>
            <person name="Cui Y."/>
            <person name="Zhang H."/>
            <person name="O'Toole P.W."/>
        </authorList>
    </citation>
    <scope>NUCLEOTIDE SEQUENCE [LARGE SCALE GENOMIC DNA]</scope>
    <source>
        <strain evidence="2 3">DSM 16991</strain>
    </source>
</reference>
<dbReference type="Pfam" id="PF01841">
    <property type="entry name" value="Transglut_core"/>
    <property type="match status" value="1"/>
</dbReference>
<proteinExistence type="predicted"/>
<dbReference type="eggNOG" id="ENOG5030B0U">
    <property type="taxonomic scope" value="Bacteria"/>
</dbReference>
<sequence>MANVYIHPTAPEIQQLVTSLGGPAQSAMDLMAAALDWFDTEQIQYSRLNAPFAPLQRSDLDVVHWHSGTCGDFSNLLVSLLVAAGHPAAYATVQKDCYGDWQDHICAATQMAGRWVLIDPTDPYRKFHGLDCPHQTYKLLTPAEMTAKFRQDETTWTAQAAEWDDPCMAGVLYAPWLHNQTVMETEDSVGSIFLLLSLPAVHHWRLDAYYQCYTAVRGFSLIRRVITPASSVYQFSEHSPAHIWDEKQWSLPTPVRNLPKKLVFASEQLDEVLIENKKDLESVVHRAAQ</sequence>
<dbReference type="InterPro" id="IPR002931">
    <property type="entry name" value="Transglutaminase-like"/>
</dbReference>
<dbReference type="OrthoDB" id="2286594at2"/>
<dbReference type="InterPro" id="IPR038765">
    <property type="entry name" value="Papain-like_cys_pep_sf"/>
</dbReference>
<dbReference type="PATRIC" id="fig|1122147.4.peg.1651"/>
<dbReference type="Gene3D" id="3.10.620.30">
    <property type="match status" value="1"/>
</dbReference>
<dbReference type="RefSeq" id="WP_027828309.1">
    <property type="nucleotide sequence ID" value="NZ_AUEH01000017.1"/>
</dbReference>
<gene>
    <name evidence="2" type="ORF">FC91_GL001592</name>
</gene>
<evidence type="ECO:0000259" key="1">
    <source>
        <dbReference type="Pfam" id="PF01841"/>
    </source>
</evidence>
<feature type="domain" description="Transglutaminase-like" evidence="1">
    <location>
        <begin position="25"/>
        <end position="120"/>
    </location>
</feature>
<dbReference type="Proteomes" id="UP000050949">
    <property type="component" value="Unassembled WGS sequence"/>
</dbReference>
<dbReference type="EMBL" id="AZFW01000150">
    <property type="protein sequence ID" value="KRM23731.1"/>
    <property type="molecule type" value="Genomic_DNA"/>
</dbReference>
<protein>
    <recommendedName>
        <fullName evidence="1">Transglutaminase-like domain-containing protein</fullName>
    </recommendedName>
</protein>
<organism evidence="2 3">
    <name type="scientific">Schleiferilactobacillus harbinensis DSM 16991</name>
    <dbReference type="NCBI Taxonomy" id="1122147"/>
    <lineage>
        <taxon>Bacteria</taxon>
        <taxon>Bacillati</taxon>
        <taxon>Bacillota</taxon>
        <taxon>Bacilli</taxon>
        <taxon>Lactobacillales</taxon>
        <taxon>Lactobacillaceae</taxon>
        <taxon>Schleiferilactobacillus</taxon>
    </lineage>
</organism>
<evidence type="ECO:0000313" key="2">
    <source>
        <dbReference type="EMBL" id="KRM23731.1"/>
    </source>
</evidence>
<dbReference type="AlphaFoldDB" id="A0A0R1X9Q4"/>
<dbReference type="SUPFAM" id="SSF54001">
    <property type="entry name" value="Cysteine proteinases"/>
    <property type="match status" value="1"/>
</dbReference>
<comment type="caution">
    <text evidence="2">The sequence shown here is derived from an EMBL/GenBank/DDBJ whole genome shotgun (WGS) entry which is preliminary data.</text>
</comment>
<accession>A0A0R1X9Q4</accession>